<name>A0ABX0D5V6_9MICC</name>
<dbReference type="EMBL" id="JAAKZI010000001">
    <property type="protein sequence ID" value="NGN82066.1"/>
    <property type="molecule type" value="Genomic_DNA"/>
</dbReference>
<dbReference type="Pfam" id="PF13377">
    <property type="entry name" value="Peripla_BP_3"/>
    <property type="match status" value="1"/>
</dbReference>
<protein>
    <submittedName>
        <fullName evidence="5">LacI family transcriptional regulator</fullName>
    </submittedName>
</protein>
<dbReference type="InterPro" id="IPR000843">
    <property type="entry name" value="HTH_LacI"/>
</dbReference>
<dbReference type="SUPFAM" id="SSF53822">
    <property type="entry name" value="Periplasmic binding protein-like I"/>
    <property type="match status" value="1"/>
</dbReference>
<evidence type="ECO:0000256" key="2">
    <source>
        <dbReference type="ARBA" id="ARBA00023125"/>
    </source>
</evidence>
<dbReference type="Proteomes" id="UP000479226">
    <property type="component" value="Unassembled WGS sequence"/>
</dbReference>
<evidence type="ECO:0000313" key="6">
    <source>
        <dbReference type="Proteomes" id="UP000479226"/>
    </source>
</evidence>
<dbReference type="PANTHER" id="PTHR30146">
    <property type="entry name" value="LACI-RELATED TRANSCRIPTIONAL REPRESSOR"/>
    <property type="match status" value="1"/>
</dbReference>
<evidence type="ECO:0000259" key="4">
    <source>
        <dbReference type="PROSITE" id="PS50932"/>
    </source>
</evidence>
<gene>
    <name evidence="5" type="ORF">G6N77_01110</name>
</gene>
<dbReference type="PROSITE" id="PS50932">
    <property type="entry name" value="HTH_LACI_2"/>
    <property type="match status" value="1"/>
</dbReference>
<dbReference type="Pfam" id="PF00356">
    <property type="entry name" value="LacI"/>
    <property type="match status" value="1"/>
</dbReference>
<dbReference type="Gene3D" id="3.40.50.2300">
    <property type="match status" value="2"/>
</dbReference>
<dbReference type="Gene3D" id="1.10.260.40">
    <property type="entry name" value="lambda repressor-like DNA-binding domains"/>
    <property type="match status" value="1"/>
</dbReference>
<comment type="caution">
    <text evidence="5">The sequence shown here is derived from an EMBL/GenBank/DDBJ whole genome shotgun (WGS) entry which is preliminary data.</text>
</comment>
<evidence type="ECO:0000256" key="3">
    <source>
        <dbReference type="ARBA" id="ARBA00023163"/>
    </source>
</evidence>
<dbReference type="InterPro" id="IPR046335">
    <property type="entry name" value="LacI/GalR-like_sensor"/>
</dbReference>
<accession>A0ABX0D5V6</accession>
<reference evidence="5 6" key="1">
    <citation type="submission" date="2020-02" db="EMBL/GenBank/DDBJ databases">
        <title>Genome sequence of the type strain DSM 27180 of Arthrobacter silviterrae.</title>
        <authorList>
            <person name="Gao J."/>
            <person name="Sun J."/>
        </authorList>
    </citation>
    <scope>NUCLEOTIDE SEQUENCE [LARGE SCALE GENOMIC DNA]</scope>
    <source>
        <strain evidence="5 6">DSM 27180</strain>
    </source>
</reference>
<dbReference type="InterPro" id="IPR028082">
    <property type="entry name" value="Peripla_BP_I"/>
</dbReference>
<dbReference type="CDD" id="cd06267">
    <property type="entry name" value="PBP1_LacI_sugar_binding-like"/>
    <property type="match status" value="1"/>
</dbReference>
<dbReference type="CDD" id="cd01392">
    <property type="entry name" value="HTH_LacI"/>
    <property type="match status" value="1"/>
</dbReference>
<dbReference type="InterPro" id="IPR010982">
    <property type="entry name" value="Lambda_DNA-bd_dom_sf"/>
</dbReference>
<feature type="domain" description="HTH lacI-type" evidence="4">
    <location>
        <begin position="11"/>
        <end position="71"/>
    </location>
</feature>
<dbReference type="SUPFAM" id="SSF47413">
    <property type="entry name" value="lambda repressor-like DNA-binding domains"/>
    <property type="match status" value="1"/>
</dbReference>
<proteinExistence type="predicted"/>
<keyword evidence="6" id="KW-1185">Reference proteome</keyword>
<keyword evidence="3" id="KW-0804">Transcription</keyword>
<dbReference type="SMART" id="SM00354">
    <property type="entry name" value="HTH_LACI"/>
    <property type="match status" value="1"/>
</dbReference>
<evidence type="ECO:0000256" key="1">
    <source>
        <dbReference type="ARBA" id="ARBA00023015"/>
    </source>
</evidence>
<keyword evidence="2" id="KW-0238">DNA-binding</keyword>
<organism evidence="5 6">
    <name type="scientific">Arthrobacter silviterrae</name>
    <dbReference type="NCBI Taxonomy" id="2026658"/>
    <lineage>
        <taxon>Bacteria</taxon>
        <taxon>Bacillati</taxon>
        <taxon>Actinomycetota</taxon>
        <taxon>Actinomycetes</taxon>
        <taxon>Micrococcales</taxon>
        <taxon>Micrococcaceae</taxon>
        <taxon>Arthrobacter</taxon>
    </lineage>
</organism>
<sequence length="341" mass="35674">MNSPVTPARRATIRTVAQAAGVSTATVSYVLSGRSGKAGSPGVSSQTELRVRQAALGLGYRPNQAARTIRTGKSNLMMLSLTMLSDPWSLSVSKAVGAAVADVGITPMILADTDWRTAIRRQGADVVFIDAADQEGDAGLLAELAGSNRLVVFSETLEPNGFDVVRSMAGTTMDQAMDHLTATHTKVAALASTSSLKNARAGRYGAYVRGLERAGLALQDKYVATFDGDELSAYQAAVQLLSQPDPPTAIFATSDFVGIAAIHAAQRLRLSVPEDVAVVGIGNTLQGEAMAPSLTSVGPAGFFDGLARFLVDRAKDPSAPAQVLEFPWQLFVRDSAPGSTH</sequence>
<dbReference type="PANTHER" id="PTHR30146:SF153">
    <property type="entry name" value="LACTOSE OPERON REPRESSOR"/>
    <property type="match status" value="1"/>
</dbReference>
<dbReference type="RefSeq" id="WP_165180143.1">
    <property type="nucleotide sequence ID" value="NZ_JAAKZI010000001.1"/>
</dbReference>
<evidence type="ECO:0000313" key="5">
    <source>
        <dbReference type="EMBL" id="NGN82066.1"/>
    </source>
</evidence>
<keyword evidence="1" id="KW-0805">Transcription regulation</keyword>